<gene>
    <name evidence="1" type="primary">ORF78108</name>
</gene>
<dbReference type="EMBL" id="HACG01024509">
    <property type="protein sequence ID" value="CEK71374.1"/>
    <property type="molecule type" value="Transcribed_RNA"/>
</dbReference>
<reference evidence="1" key="1">
    <citation type="submission" date="2014-12" db="EMBL/GenBank/DDBJ databases">
        <title>Insight into the proteome of Arion vulgaris.</title>
        <authorList>
            <person name="Aradska J."/>
            <person name="Bulat T."/>
            <person name="Smidak R."/>
            <person name="Sarate P."/>
            <person name="Gangsoo J."/>
            <person name="Sialana F."/>
            <person name="Bilban M."/>
            <person name="Lubec G."/>
        </authorList>
    </citation>
    <scope>NUCLEOTIDE SEQUENCE</scope>
    <source>
        <tissue evidence="1">Skin</tissue>
    </source>
</reference>
<proteinExistence type="predicted"/>
<name>A0A0B6ZRU5_9EUPU</name>
<sequence>DINLRGVSVCVLVDLLSDVTIKLLVTCNTVEHFCGQTFLVNKKLLCKYKIK</sequence>
<accession>A0A0B6ZRU5</accession>
<feature type="non-terminal residue" evidence="1">
    <location>
        <position position="1"/>
    </location>
</feature>
<organism evidence="1">
    <name type="scientific">Arion vulgaris</name>
    <dbReference type="NCBI Taxonomy" id="1028688"/>
    <lineage>
        <taxon>Eukaryota</taxon>
        <taxon>Metazoa</taxon>
        <taxon>Spiralia</taxon>
        <taxon>Lophotrochozoa</taxon>
        <taxon>Mollusca</taxon>
        <taxon>Gastropoda</taxon>
        <taxon>Heterobranchia</taxon>
        <taxon>Euthyneura</taxon>
        <taxon>Panpulmonata</taxon>
        <taxon>Eupulmonata</taxon>
        <taxon>Stylommatophora</taxon>
        <taxon>Helicina</taxon>
        <taxon>Arionoidea</taxon>
        <taxon>Arionidae</taxon>
        <taxon>Arion</taxon>
    </lineage>
</organism>
<protein>
    <submittedName>
        <fullName evidence="1">Uncharacterized protein</fullName>
    </submittedName>
</protein>
<evidence type="ECO:0000313" key="1">
    <source>
        <dbReference type="EMBL" id="CEK71374.1"/>
    </source>
</evidence>
<dbReference type="AlphaFoldDB" id="A0A0B6ZRU5"/>